<dbReference type="AlphaFoldDB" id="A0A2H1H9B1"/>
<feature type="region of interest" description="Disordered" evidence="1">
    <location>
        <begin position="292"/>
        <end position="313"/>
    </location>
</feature>
<accession>A0A2H1H9B1</accession>
<reference evidence="3" key="1">
    <citation type="submission" date="2017-05" db="EMBL/GenBank/DDBJ databases">
        <authorList>
            <person name="Song R."/>
            <person name="Chenine A.L."/>
            <person name="Ruprecht R.M."/>
        </authorList>
    </citation>
    <scope>NUCLEOTIDE SEQUENCE [LARGE SCALE GENOMIC DNA]</scope>
</reference>
<evidence type="ECO:0000313" key="2">
    <source>
        <dbReference type="EMBL" id="SMR62390.1"/>
    </source>
</evidence>
<sequence length="349" mass="39455">MFDFAVSQVTSSTSLSLSPPTPCFIRSWDKNKQQEQISSRGRRTGPHLLAEQYVDEARWEGVGFAHRGVWVRWWQDGVWARWWQEGSWSSVLEIVQYFHLQPPKCCVVDLNSCPQKYTAFQLRIKHTRDMLSPIDANSPDRISSPDDSTKGDYSDASMPRHISSFQTALASRGPIVSASFHVEQSNLSLWTQDLFMNSPLASDPRPREPILVHADRSTAHQGSRCSLHVFETSMATPRRWAPIGGKKETIMLVWQEARLRKHALSTTRRTGNAASTAGFDEGACKRRRITRRNGRAASHALSASAKRQDRRQGRTMNDWVMTILKSSADIQPRRVLVISCPVLSCPVPD</sequence>
<name>A0A2H1H9B1_ZYMTR</name>
<proteinExistence type="predicted"/>
<feature type="region of interest" description="Disordered" evidence="1">
    <location>
        <begin position="132"/>
        <end position="156"/>
    </location>
</feature>
<dbReference type="EMBL" id="LT854268">
    <property type="protein sequence ID" value="SMR62390.1"/>
    <property type="molecule type" value="Genomic_DNA"/>
</dbReference>
<evidence type="ECO:0000313" key="3">
    <source>
        <dbReference type="Proteomes" id="UP000245764"/>
    </source>
</evidence>
<feature type="compositionally biased region" description="Basic and acidic residues" evidence="1">
    <location>
        <begin position="143"/>
        <end position="153"/>
    </location>
</feature>
<organism evidence="2 3">
    <name type="scientific">Zymoseptoria tritici ST99CH_1E4</name>
    <dbReference type="NCBI Taxonomy" id="1276532"/>
    <lineage>
        <taxon>Eukaryota</taxon>
        <taxon>Fungi</taxon>
        <taxon>Dikarya</taxon>
        <taxon>Ascomycota</taxon>
        <taxon>Pezizomycotina</taxon>
        <taxon>Dothideomycetes</taxon>
        <taxon>Dothideomycetidae</taxon>
        <taxon>Mycosphaerellales</taxon>
        <taxon>Mycosphaerellaceae</taxon>
        <taxon>Zymoseptoria</taxon>
    </lineage>
</organism>
<dbReference type="Proteomes" id="UP000245764">
    <property type="component" value="Chromosome 16"/>
</dbReference>
<protein>
    <submittedName>
        <fullName evidence="2">Uncharacterized protein</fullName>
    </submittedName>
</protein>
<gene>
    <name evidence="2" type="ORF">ZT1E4_G11704</name>
</gene>
<evidence type="ECO:0000256" key="1">
    <source>
        <dbReference type="SAM" id="MobiDB-lite"/>
    </source>
</evidence>